<keyword evidence="3" id="KW-1185">Reference proteome</keyword>
<dbReference type="KEGG" id="nah:F5544_12285"/>
<keyword evidence="1" id="KW-0472">Membrane</keyword>
<organism evidence="2 3">
    <name type="scientific">Nocardia arthritidis</name>
    <dbReference type="NCBI Taxonomy" id="228602"/>
    <lineage>
        <taxon>Bacteria</taxon>
        <taxon>Bacillati</taxon>
        <taxon>Actinomycetota</taxon>
        <taxon>Actinomycetes</taxon>
        <taxon>Mycobacteriales</taxon>
        <taxon>Nocardiaceae</taxon>
        <taxon>Nocardia</taxon>
    </lineage>
</organism>
<keyword evidence="1" id="KW-1133">Transmembrane helix</keyword>
<evidence type="ECO:0000256" key="1">
    <source>
        <dbReference type="SAM" id="Phobius"/>
    </source>
</evidence>
<gene>
    <name evidence="2" type="ORF">F5544_12285</name>
</gene>
<dbReference type="AlphaFoldDB" id="A0A6G9YB11"/>
<dbReference type="Proteomes" id="UP000503540">
    <property type="component" value="Chromosome"/>
</dbReference>
<feature type="transmembrane region" description="Helical" evidence="1">
    <location>
        <begin position="80"/>
        <end position="101"/>
    </location>
</feature>
<sequence length="137" mass="14929">MRVQSTFGSTLVHAVRRFRRVPPGTATELFGEWPICARCVRQRRWLRSIGLTLILAGAIPLAGLMVGAYLGFLSPLRSPLVGILLIPVWFPGMVGLACAAIDRATRYVRIEPITDDAAIVIRAHPRFAEAVAAQGLP</sequence>
<name>A0A6G9YB11_9NOCA</name>
<proteinExistence type="predicted"/>
<protein>
    <submittedName>
        <fullName evidence="2">Uncharacterized protein</fullName>
    </submittedName>
</protein>
<accession>A0A6G9YB11</accession>
<evidence type="ECO:0000313" key="3">
    <source>
        <dbReference type="Proteomes" id="UP000503540"/>
    </source>
</evidence>
<feature type="transmembrane region" description="Helical" evidence="1">
    <location>
        <begin position="51"/>
        <end position="74"/>
    </location>
</feature>
<evidence type="ECO:0000313" key="2">
    <source>
        <dbReference type="EMBL" id="QIS10348.1"/>
    </source>
</evidence>
<dbReference type="EMBL" id="CP046172">
    <property type="protein sequence ID" value="QIS10348.1"/>
    <property type="molecule type" value="Genomic_DNA"/>
</dbReference>
<dbReference type="RefSeq" id="WP_167473341.1">
    <property type="nucleotide sequence ID" value="NZ_CP046172.1"/>
</dbReference>
<reference evidence="2 3" key="1">
    <citation type="journal article" date="2019" name="ACS Chem. Biol.">
        <title>Identification and Mobilization of a Cryptic Antibiotic Biosynthesis Gene Locus from a Human-Pathogenic Nocardia Isolate.</title>
        <authorList>
            <person name="Herisse M."/>
            <person name="Ishida K."/>
            <person name="Porter J.L."/>
            <person name="Howden B."/>
            <person name="Hertweck C."/>
            <person name="Stinear T.P."/>
            <person name="Pidot S.J."/>
        </authorList>
    </citation>
    <scope>NUCLEOTIDE SEQUENCE [LARGE SCALE GENOMIC DNA]</scope>
    <source>
        <strain evidence="2 3">AUSMDU00012717</strain>
    </source>
</reference>
<keyword evidence="1" id="KW-0812">Transmembrane</keyword>